<feature type="signal peptide" evidence="1">
    <location>
        <begin position="1"/>
        <end position="31"/>
    </location>
</feature>
<dbReference type="AlphaFoldDB" id="A0A7S0HGQ1"/>
<accession>A0A7S0HGQ1</accession>
<evidence type="ECO:0008006" key="3">
    <source>
        <dbReference type="Google" id="ProtNLM"/>
    </source>
</evidence>
<feature type="chain" id="PRO_5031554871" description="Secreted protein" evidence="1">
    <location>
        <begin position="32"/>
        <end position="122"/>
    </location>
</feature>
<dbReference type="EMBL" id="HBEO01012843">
    <property type="protein sequence ID" value="CAD8480975.1"/>
    <property type="molecule type" value="Transcribed_RNA"/>
</dbReference>
<sequence>MCSLTCSQRPLFVRLLLHLTALVLFSSHVLCALPPGYEDELFCPSSTCLRKKQTVRGLTGPRTSFYECVDVKTLEHVCVPRAWGTKMLQKVKDELVAKGWHRNACSEQTQLRGRETPRCDLK</sequence>
<gene>
    <name evidence="2" type="ORF">HPHI1048_LOCUS8757</name>
</gene>
<evidence type="ECO:0000313" key="2">
    <source>
        <dbReference type="EMBL" id="CAD8480975.1"/>
    </source>
</evidence>
<organism evidence="2">
    <name type="scientific">Hanusia phi</name>
    <dbReference type="NCBI Taxonomy" id="3032"/>
    <lineage>
        <taxon>Eukaryota</taxon>
        <taxon>Cryptophyceae</taxon>
        <taxon>Pyrenomonadales</taxon>
        <taxon>Geminigeraceae</taxon>
        <taxon>Hanusia</taxon>
    </lineage>
</organism>
<proteinExistence type="predicted"/>
<name>A0A7S0HGQ1_9CRYP</name>
<evidence type="ECO:0000256" key="1">
    <source>
        <dbReference type="SAM" id="SignalP"/>
    </source>
</evidence>
<keyword evidence="1" id="KW-0732">Signal</keyword>
<protein>
    <recommendedName>
        <fullName evidence="3">Secreted protein</fullName>
    </recommendedName>
</protein>
<reference evidence="2" key="1">
    <citation type="submission" date="2021-01" db="EMBL/GenBank/DDBJ databases">
        <authorList>
            <person name="Corre E."/>
            <person name="Pelletier E."/>
            <person name="Niang G."/>
            <person name="Scheremetjew M."/>
            <person name="Finn R."/>
            <person name="Kale V."/>
            <person name="Holt S."/>
            <person name="Cochrane G."/>
            <person name="Meng A."/>
            <person name="Brown T."/>
            <person name="Cohen L."/>
        </authorList>
    </citation>
    <scope>NUCLEOTIDE SEQUENCE</scope>
    <source>
        <strain evidence="2">CCMP325</strain>
    </source>
</reference>